<evidence type="ECO:0000256" key="1">
    <source>
        <dbReference type="SAM" id="SignalP"/>
    </source>
</evidence>
<organism evidence="2 3">
    <name type="scientific">Paraconexibacter algicola</name>
    <dbReference type="NCBI Taxonomy" id="2133960"/>
    <lineage>
        <taxon>Bacteria</taxon>
        <taxon>Bacillati</taxon>
        <taxon>Actinomycetota</taxon>
        <taxon>Thermoleophilia</taxon>
        <taxon>Solirubrobacterales</taxon>
        <taxon>Paraconexibacteraceae</taxon>
        <taxon>Paraconexibacter</taxon>
    </lineage>
</organism>
<dbReference type="SUPFAM" id="SSF51445">
    <property type="entry name" value="(Trans)glycosidases"/>
    <property type="match status" value="1"/>
</dbReference>
<dbReference type="OrthoDB" id="9776971at2"/>
<evidence type="ECO:0000313" key="3">
    <source>
        <dbReference type="Proteomes" id="UP000240739"/>
    </source>
</evidence>
<dbReference type="RefSeq" id="WP_107570190.1">
    <property type="nucleotide sequence ID" value="NZ_PYYB01000002.1"/>
</dbReference>
<dbReference type="PANTHER" id="PTHR12631:SF10">
    <property type="entry name" value="BETA-XYLOSIDASE-LIKE PROTEIN-RELATED"/>
    <property type="match status" value="1"/>
</dbReference>
<feature type="signal peptide" evidence="1">
    <location>
        <begin position="1"/>
        <end position="25"/>
    </location>
</feature>
<comment type="caution">
    <text evidence="2">The sequence shown here is derived from an EMBL/GenBank/DDBJ whole genome shotgun (WGS) entry which is preliminary data.</text>
</comment>
<accession>A0A2T4UFB7</accession>
<evidence type="ECO:0000313" key="2">
    <source>
        <dbReference type="EMBL" id="PTL56471.1"/>
    </source>
</evidence>
<reference evidence="2 3" key="1">
    <citation type="submission" date="2018-03" db="EMBL/GenBank/DDBJ databases">
        <title>Aquarubrobacter algicola gen. nov., sp. nov., a novel actinobacterium isolated from shallow eutrophic lake during the end of cyanobacterial harmful algal blooms.</title>
        <authorList>
            <person name="Chun S.J."/>
        </authorList>
    </citation>
    <scope>NUCLEOTIDE SEQUENCE [LARGE SCALE GENOMIC DNA]</scope>
    <source>
        <strain evidence="2 3">Seoho-28</strain>
    </source>
</reference>
<gene>
    <name evidence="2" type="ORF">C7Y72_16040</name>
</gene>
<dbReference type="AlphaFoldDB" id="A0A2T4UFB7"/>
<protein>
    <recommendedName>
        <fullName evidence="4">Glycoside hydrolase family 5 domain-containing protein</fullName>
    </recommendedName>
</protein>
<dbReference type="Gene3D" id="3.20.20.80">
    <property type="entry name" value="Glycosidases"/>
    <property type="match status" value="1"/>
</dbReference>
<dbReference type="InterPro" id="IPR051923">
    <property type="entry name" value="Glycosyl_Hydrolase_39"/>
</dbReference>
<keyword evidence="3" id="KW-1185">Reference proteome</keyword>
<evidence type="ECO:0008006" key="4">
    <source>
        <dbReference type="Google" id="ProtNLM"/>
    </source>
</evidence>
<name>A0A2T4UFB7_9ACTN</name>
<dbReference type="PANTHER" id="PTHR12631">
    <property type="entry name" value="ALPHA-L-IDURONIDASE"/>
    <property type="match status" value="1"/>
</dbReference>
<proteinExistence type="predicted"/>
<dbReference type="GO" id="GO:0004553">
    <property type="term" value="F:hydrolase activity, hydrolyzing O-glycosyl compounds"/>
    <property type="evidence" value="ECO:0007669"/>
    <property type="project" value="TreeGrafter"/>
</dbReference>
<sequence>MPTPRLLLLPVLLLLALAAAAPAGASTTQESMFQDDPLLVYGTETTGALPTGQSFSAAQETVQKRTLDKLKRLGVDRIRVSVFWALVAPANASRTKPAFNAADPGQYDPEAWTRYDKLLVNAANRGIAVNMNITSPVPRWAAGNPEREDLVGTYEPDPVEFARFVTAVGTRYSGTYRPVAGGPALPRADYWSIWNEPNQPGWLTPQWVPDRSAPGGFAEAAPRIYRALADAMWSGLQVSGHGGDTILVGEMAPKGQVTARGISRAMKPRRFILRVYCLDDNAVPLRGADATRNGCPTDGPVEAFRDAHPGLFKVTGLAHHPYEVSQRPDAPPLDPEFFTTANLRALGSLMGRIFARYGAPVPGKLPGSFPLYLTEYGYQTSPPDPLGVTLAQQAAYLNQAEYLTARNRAVKTLSQFLLIDDRPVAGKTAAARFGATFQSGLQTLQGRRKPAYAAYRFPLHVVRSGRDAKVWGLLRVGRPNTRETVRIEGLARGAKRYRTLRTVRTEPRRGYLEAAVRLTRTTRVRLAWTDPATKAVVRSRSAVIGVR</sequence>
<dbReference type="EMBL" id="PYYB01000002">
    <property type="protein sequence ID" value="PTL56471.1"/>
    <property type="molecule type" value="Genomic_DNA"/>
</dbReference>
<dbReference type="Proteomes" id="UP000240739">
    <property type="component" value="Unassembled WGS sequence"/>
</dbReference>
<keyword evidence="1" id="KW-0732">Signal</keyword>
<feature type="chain" id="PRO_5015412680" description="Glycoside hydrolase family 5 domain-containing protein" evidence="1">
    <location>
        <begin position="26"/>
        <end position="547"/>
    </location>
</feature>
<dbReference type="InterPro" id="IPR017853">
    <property type="entry name" value="GH"/>
</dbReference>